<protein>
    <recommendedName>
        <fullName evidence="4 16">Dihydrolipoyl dehydrogenase</fullName>
        <ecNumber evidence="3 16">1.8.1.4</ecNumber>
    </recommendedName>
</protein>
<dbReference type="Pfam" id="PF07992">
    <property type="entry name" value="Pyr_redox_2"/>
    <property type="match status" value="1"/>
</dbReference>
<comment type="miscellaneous">
    <text evidence="16">The active site is a redox-active disulfide bond.</text>
</comment>
<evidence type="ECO:0000256" key="12">
    <source>
        <dbReference type="ARBA" id="ARBA00049187"/>
    </source>
</evidence>
<dbReference type="STRING" id="266748.HY04_00925"/>
<dbReference type="Gene3D" id="3.30.390.30">
    <property type="match status" value="1"/>
</dbReference>
<evidence type="ECO:0000256" key="1">
    <source>
        <dbReference type="ARBA" id="ARBA00004496"/>
    </source>
</evidence>
<dbReference type="PIRSF" id="PIRSF000350">
    <property type="entry name" value="Mercury_reductase_MerA"/>
    <property type="match status" value="1"/>
</dbReference>
<dbReference type="InterPro" id="IPR006258">
    <property type="entry name" value="Lipoamide_DH"/>
</dbReference>
<evidence type="ECO:0000256" key="6">
    <source>
        <dbReference type="ARBA" id="ARBA00022630"/>
    </source>
</evidence>
<dbReference type="EMBL" id="LR134441">
    <property type="protein sequence ID" value="VEH96395.1"/>
    <property type="molecule type" value="Genomic_DNA"/>
</dbReference>
<keyword evidence="5" id="KW-0963">Cytoplasm</keyword>
<accession>A0A3S4YGS4</accession>
<keyword evidence="7 14" id="KW-0274">FAD</keyword>
<feature type="binding site" evidence="14">
    <location>
        <position position="309"/>
    </location>
    <ligand>
        <name>FAD</name>
        <dbReference type="ChEBI" id="CHEBI:57692"/>
    </ligand>
</feature>
<dbReference type="KEGG" id="cant:NCTC13489_00438"/>
<dbReference type="FunFam" id="3.30.390.30:FF:000001">
    <property type="entry name" value="Dihydrolipoyl dehydrogenase"/>
    <property type="match status" value="1"/>
</dbReference>
<dbReference type="EC" id="1.8.1.4" evidence="3 16"/>
<dbReference type="InterPro" id="IPR016156">
    <property type="entry name" value="FAD/NAD-linked_Rdtase_dimer_sf"/>
</dbReference>
<dbReference type="PANTHER" id="PTHR22912:SF217">
    <property type="entry name" value="DIHYDROLIPOYL DEHYDROGENASE"/>
    <property type="match status" value="1"/>
</dbReference>
<dbReference type="InterPro" id="IPR001100">
    <property type="entry name" value="Pyr_nuc-diS_OxRdtase"/>
</dbReference>
<keyword evidence="8 16" id="KW-0560">Oxidoreductase</keyword>
<dbReference type="SUPFAM" id="SSF51905">
    <property type="entry name" value="FAD/NAD(P)-binding domain"/>
    <property type="match status" value="1"/>
</dbReference>
<dbReference type="PROSITE" id="PS00076">
    <property type="entry name" value="PYRIDINE_REDOX_1"/>
    <property type="match status" value="1"/>
</dbReference>
<evidence type="ECO:0000256" key="2">
    <source>
        <dbReference type="ARBA" id="ARBA00007532"/>
    </source>
</evidence>
<evidence type="ECO:0000256" key="3">
    <source>
        <dbReference type="ARBA" id="ARBA00012608"/>
    </source>
</evidence>
<evidence type="ECO:0000256" key="13">
    <source>
        <dbReference type="PIRSR" id="PIRSR000350-2"/>
    </source>
</evidence>
<evidence type="ECO:0000313" key="20">
    <source>
        <dbReference type="EMBL" id="VEH96395.1"/>
    </source>
</evidence>
<keyword evidence="9 14" id="KW-0520">NAD</keyword>
<sequence>MNYDIIVIGSGPGGYVTAIRAAQLGFKTAIIEKESLGGICLNWGCIPTKALLKSAHVFKYLQQAEQYGLNKVENPGFDFSKVIQRSRGVATKMSGGIAFLMKKNKIDVIMGTAKIQKGKKVSVTDKDGKATEYSGEHIIIATGARSRELPNIPQDGKKIIGYRQAMVLPEQPKSMIVVGSGAIGIEFADFYNTMGTKVTVVEFMPNILPVEDEDTSKHVEKSLKKSGIEIMTNASVESVDTSGNGVKATVETATGNITLEADILLSAVGIASNIEGQGFEEVGIQTDKGKVLVNEWYETSVPGYYAIGDILATQALAHVASAEGITCVEKIKGLHVEKIDYGNIPGCTYAHPEVASVGLTEKQAKEKGYELKVGKFPFSASGKATANGDTDGFIKVIFDAKYGEWLGCHMVGDGVTDMIAEAVVARKLETTGHEVLKSIHPHPTISEAVMEAVAAAYGEVIHI</sequence>
<dbReference type="NCBIfam" id="TIGR01350">
    <property type="entry name" value="lipoamide_DH"/>
    <property type="match status" value="1"/>
</dbReference>
<dbReference type="Proteomes" id="UP000270036">
    <property type="component" value="Chromosome"/>
</dbReference>
<dbReference type="InterPro" id="IPR036188">
    <property type="entry name" value="FAD/NAD-bd_sf"/>
</dbReference>
<comment type="similarity">
    <text evidence="2 16">Belongs to the class-I pyridine nucleotide-disulfide oxidoreductase family.</text>
</comment>
<dbReference type="InterPro" id="IPR023753">
    <property type="entry name" value="FAD/NAD-binding_dom"/>
</dbReference>
<dbReference type="GO" id="GO:0005737">
    <property type="term" value="C:cytoplasm"/>
    <property type="evidence" value="ECO:0007669"/>
    <property type="project" value="UniProtKB-SubCell"/>
</dbReference>
<name>A0A3S4YGS4_9FLAO</name>
<comment type="catalytic activity">
    <reaction evidence="12 16">
        <text>N(6)-[(R)-dihydrolipoyl]-L-lysyl-[protein] + NAD(+) = N(6)-[(R)-lipoyl]-L-lysyl-[protein] + NADH + H(+)</text>
        <dbReference type="Rhea" id="RHEA:15045"/>
        <dbReference type="Rhea" id="RHEA-COMP:10474"/>
        <dbReference type="Rhea" id="RHEA-COMP:10475"/>
        <dbReference type="ChEBI" id="CHEBI:15378"/>
        <dbReference type="ChEBI" id="CHEBI:57540"/>
        <dbReference type="ChEBI" id="CHEBI:57945"/>
        <dbReference type="ChEBI" id="CHEBI:83099"/>
        <dbReference type="ChEBI" id="CHEBI:83100"/>
        <dbReference type="EC" id="1.8.1.4"/>
    </reaction>
</comment>
<keyword evidence="10" id="KW-1015">Disulfide bond</keyword>
<comment type="subcellular location">
    <subcellularLocation>
        <location evidence="1">Cytoplasm</location>
    </subcellularLocation>
</comment>
<dbReference type="GO" id="GO:0050660">
    <property type="term" value="F:flavin adenine dinucleotide binding"/>
    <property type="evidence" value="ECO:0007669"/>
    <property type="project" value="InterPro"/>
</dbReference>
<comment type="cofactor">
    <cofactor evidence="14 16">
        <name>FAD</name>
        <dbReference type="ChEBI" id="CHEBI:57692"/>
    </cofactor>
    <text evidence="14 16">Binds 1 FAD per subunit.</text>
</comment>
<feature type="domain" description="Pyridine nucleotide-disulphide oxidoreductase dimerisation" evidence="17">
    <location>
        <begin position="344"/>
        <end position="452"/>
    </location>
</feature>
<evidence type="ECO:0000313" key="19">
    <source>
        <dbReference type="EMBL" id="KEY19824.1"/>
    </source>
</evidence>
<dbReference type="Pfam" id="PF02852">
    <property type="entry name" value="Pyr_redox_dim"/>
    <property type="match status" value="1"/>
</dbReference>
<dbReference type="Gene3D" id="3.50.50.60">
    <property type="entry name" value="FAD/NAD(P)-binding domain"/>
    <property type="match status" value="2"/>
</dbReference>
<dbReference type="InterPro" id="IPR050151">
    <property type="entry name" value="Class-I_Pyr_Nuc-Dis_Oxidored"/>
</dbReference>
<dbReference type="Proteomes" id="UP000028349">
    <property type="component" value="Unassembled WGS sequence"/>
</dbReference>
<evidence type="ECO:0000256" key="16">
    <source>
        <dbReference type="RuleBase" id="RU003692"/>
    </source>
</evidence>
<feature type="binding site" evidence="14">
    <location>
        <position position="49"/>
    </location>
    <ligand>
        <name>FAD</name>
        <dbReference type="ChEBI" id="CHEBI:57692"/>
    </ligand>
</feature>
<gene>
    <name evidence="20" type="primary">pdhD</name>
    <name evidence="19" type="ORF">HY04_00925</name>
    <name evidence="20" type="ORF">NCTC13489_00438</name>
</gene>
<feature type="binding site" evidence="14">
    <location>
        <position position="269"/>
    </location>
    <ligand>
        <name>NAD(+)</name>
        <dbReference type="ChEBI" id="CHEBI:57540"/>
    </ligand>
</feature>
<evidence type="ECO:0000313" key="22">
    <source>
        <dbReference type="Proteomes" id="UP000270036"/>
    </source>
</evidence>
<evidence type="ECO:0000256" key="14">
    <source>
        <dbReference type="PIRSR" id="PIRSR000350-3"/>
    </source>
</evidence>
<dbReference type="RefSeq" id="WP_034716244.1">
    <property type="nucleotide sequence ID" value="NZ_FOIX01000002.1"/>
</dbReference>
<dbReference type="GO" id="GO:0004148">
    <property type="term" value="F:dihydrolipoyl dehydrogenase (NADH) activity"/>
    <property type="evidence" value="ECO:0007669"/>
    <property type="project" value="UniProtKB-EC"/>
</dbReference>
<dbReference type="PANTHER" id="PTHR22912">
    <property type="entry name" value="DISULFIDE OXIDOREDUCTASE"/>
    <property type="match status" value="1"/>
</dbReference>
<keyword evidence="11 16" id="KW-0676">Redox-active center</keyword>
<proteinExistence type="inferred from homology"/>
<keyword evidence="21" id="KW-1185">Reference proteome</keyword>
<reference evidence="20 22" key="2">
    <citation type="submission" date="2018-12" db="EMBL/GenBank/DDBJ databases">
        <authorList>
            <consortium name="Pathogen Informatics"/>
        </authorList>
    </citation>
    <scope>NUCLEOTIDE SEQUENCE [LARGE SCALE GENOMIC DNA]</scope>
    <source>
        <strain evidence="20 22">NCTC13489</strain>
    </source>
</reference>
<feature type="disulfide bond" description="Redox-active" evidence="15">
    <location>
        <begin position="40"/>
        <end position="45"/>
    </location>
</feature>
<dbReference type="EMBL" id="JPEP01000001">
    <property type="protein sequence ID" value="KEY19824.1"/>
    <property type="molecule type" value="Genomic_DNA"/>
</dbReference>
<organism evidence="20 22">
    <name type="scientific">Kaistella antarctica</name>
    <dbReference type="NCBI Taxonomy" id="266748"/>
    <lineage>
        <taxon>Bacteria</taxon>
        <taxon>Pseudomonadati</taxon>
        <taxon>Bacteroidota</taxon>
        <taxon>Flavobacteriia</taxon>
        <taxon>Flavobacteriales</taxon>
        <taxon>Weeksellaceae</taxon>
        <taxon>Chryseobacterium group</taxon>
        <taxon>Kaistella</taxon>
    </lineage>
</organism>
<dbReference type="GO" id="GO:0006103">
    <property type="term" value="P:2-oxoglutarate metabolic process"/>
    <property type="evidence" value="ECO:0007669"/>
    <property type="project" value="TreeGrafter"/>
</dbReference>
<dbReference type="PRINTS" id="PR00411">
    <property type="entry name" value="PNDRDTASEI"/>
</dbReference>
<evidence type="ECO:0000256" key="4">
    <source>
        <dbReference type="ARBA" id="ARBA00016961"/>
    </source>
</evidence>
<evidence type="ECO:0000256" key="11">
    <source>
        <dbReference type="ARBA" id="ARBA00023284"/>
    </source>
</evidence>
<feature type="binding site" evidence="14">
    <location>
        <begin position="179"/>
        <end position="186"/>
    </location>
    <ligand>
        <name>NAD(+)</name>
        <dbReference type="ChEBI" id="CHEBI:57540"/>
    </ligand>
</feature>
<dbReference type="InterPro" id="IPR004099">
    <property type="entry name" value="Pyr_nucl-diS_OxRdtase_dimer"/>
</dbReference>
<evidence type="ECO:0000256" key="9">
    <source>
        <dbReference type="ARBA" id="ARBA00023027"/>
    </source>
</evidence>
<evidence type="ECO:0000259" key="18">
    <source>
        <dbReference type="Pfam" id="PF07992"/>
    </source>
</evidence>
<feature type="binding site" evidence="14">
    <location>
        <position position="202"/>
    </location>
    <ligand>
        <name>NAD(+)</name>
        <dbReference type="ChEBI" id="CHEBI:57540"/>
    </ligand>
</feature>
<feature type="domain" description="FAD/NAD(P)-binding" evidence="18">
    <location>
        <begin position="3"/>
        <end position="324"/>
    </location>
</feature>
<dbReference type="PRINTS" id="PR00368">
    <property type="entry name" value="FADPNR"/>
</dbReference>
<evidence type="ECO:0000256" key="5">
    <source>
        <dbReference type="ARBA" id="ARBA00022490"/>
    </source>
</evidence>
<feature type="active site" description="Proton acceptor" evidence="13">
    <location>
        <position position="442"/>
    </location>
</feature>
<evidence type="ECO:0000259" key="17">
    <source>
        <dbReference type="Pfam" id="PF02852"/>
    </source>
</evidence>
<evidence type="ECO:0000256" key="7">
    <source>
        <dbReference type="ARBA" id="ARBA00022827"/>
    </source>
</evidence>
<keyword evidence="6 16" id="KW-0285">Flavoprotein</keyword>
<dbReference type="AlphaFoldDB" id="A0A3S4YGS4"/>
<evidence type="ECO:0000256" key="15">
    <source>
        <dbReference type="PIRSR" id="PIRSR000350-4"/>
    </source>
</evidence>
<keyword evidence="14" id="KW-0547">Nucleotide-binding</keyword>
<dbReference type="SUPFAM" id="SSF55424">
    <property type="entry name" value="FAD/NAD-linked reductases, dimerisation (C-terminal) domain"/>
    <property type="match status" value="1"/>
</dbReference>
<dbReference type="OrthoDB" id="9800167at2"/>
<evidence type="ECO:0000313" key="21">
    <source>
        <dbReference type="Proteomes" id="UP000028349"/>
    </source>
</evidence>
<dbReference type="InterPro" id="IPR012999">
    <property type="entry name" value="Pyr_OxRdtase_I_AS"/>
</dbReference>
<evidence type="ECO:0000256" key="8">
    <source>
        <dbReference type="ARBA" id="ARBA00023002"/>
    </source>
</evidence>
<evidence type="ECO:0000256" key="10">
    <source>
        <dbReference type="ARBA" id="ARBA00023157"/>
    </source>
</evidence>
<reference evidence="19 21" key="1">
    <citation type="submission" date="2014-07" db="EMBL/GenBank/DDBJ databases">
        <authorList>
            <person name="Pisani N.G."/>
            <person name="Newman J.D."/>
        </authorList>
    </citation>
    <scope>NUCLEOTIDE SEQUENCE [LARGE SCALE GENOMIC DNA]</scope>
    <source>
        <strain evidence="19 21">LMG 24720</strain>
    </source>
</reference>